<evidence type="ECO:0000256" key="3">
    <source>
        <dbReference type="ARBA" id="ARBA00022679"/>
    </source>
</evidence>
<dbReference type="GO" id="GO:0016138">
    <property type="term" value="P:glycoside biosynthetic process"/>
    <property type="evidence" value="ECO:0007669"/>
    <property type="project" value="UniProtKB-ARBA"/>
</dbReference>
<dbReference type="Gene3D" id="3.40.50.2000">
    <property type="entry name" value="Glycogen Phosphorylase B"/>
    <property type="match status" value="2"/>
</dbReference>
<name>A0A6N2BNZ2_SOLCI</name>
<dbReference type="EC" id="2.4.1.-" evidence="5"/>
<dbReference type="FunFam" id="3.40.50.2000:FF:000060">
    <property type="entry name" value="Glycosyltransferase"/>
    <property type="match status" value="1"/>
</dbReference>
<comment type="caution">
    <text evidence="6">The sequence shown here is derived from an EMBL/GenBank/DDBJ whole genome shotgun (WGS) entry which is preliminary data.</text>
</comment>
<dbReference type="CDD" id="cd03784">
    <property type="entry name" value="GT1_Gtf-like"/>
    <property type="match status" value="1"/>
</dbReference>
<reference evidence="6" key="1">
    <citation type="submission" date="2019-05" db="EMBL/GenBank/DDBJ databases">
        <title>The de novo reference genome and transcriptome assemblies of the wild tomato species Solanum chilense.</title>
        <authorList>
            <person name="Stam R."/>
            <person name="Nosenko T."/>
            <person name="Hoerger A.C."/>
            <person name="Stephan W."/>
            <person name="Seidel M.A."/>
            <person name="Kuhn J.M.M."/>
            <person name="Haberer G."/>
            <person name="Tellier A."/>
        </authorList>
    </citation>
    <scope>NUCLEOTIDE SEQUENCE</scope>
    <source>
        <tissue evidence="6">Mature leaves</tissue>
    </source>
</reference>
<dbReference type="SUPFAM" id="SSF53756">
    <property type="entry name" value="UDP-Glycosyltransferase/glycogen phosphorylase"/>
    <property type="match status" value="1"/>
</dbReference>
<evidence type="ECO:0000256" key="1">
    <source>
        <dbReference type="ARBA" id="ARBA00009995"/>
    </source>
</evidence>
<comment type="similarity">
    <text evidence="1 4">Belongs to the UDP-glycosyltransferase family.</text>
</comment>
<dbReference type="InterPro" id="IPR002213">
    <property type="entry name" value="UDP_glucos_trans"/>
</dbReference>
<dbReference type="PROSITE" id="PS00375">
    <property type="entry name" value="UDPGT"/>
    <property type="match status" value="1"/>
</dbReference>
<dbReference type="PANTHER" id="PTHR48044:SF94">
    <property type="entry name" value="BETA-D-GLUCOSYL CROCETIN BETA-1,6-GLUCOSYLTRANSFERASE-LIKE"/>
    <property type="match status" value="1"/>
</dbReference>
<sequence>MEERKKNIRIVMFPWLARGHISAFLELAKALAKRNFITYLYTTHANLAYFKDTLSPEETRHVKLMDIVLPYLPHLPRTSHTTAGLHPHLINTLKLIFLKGKPDFFTILETLKPDLIIYDFLLPCIPLMASTLHFPAVLFLASGAAANSYHYHVRDNNPSIDYPFPEIFFKDHEHRRNKRIFDSLEDDGIDERNGITRCFERSKGIILIKTFKELESKFIDYLTFLFNKRFVPVGPLVRAFDQTDSGEYNDKIIEWLNEKEKCSTIFISFGSELYFTKEQIQEMALGLELSMVNFIWVIRFPGTYKMEIRDFLPEGFYERNWNRGLIVEEWAPQGRILKHSSIAGFVSHCGWNSVMEALSCGVPIIALPVQHEQPLNARLLVNEVRVGLEIPKDEEGKFSKEGVAKVVREMVFEKRGESVRKKAKEFGEKMRENGENDIERVVDELVDLYKNSIRPTYYYKRRY</sequence>
<evidence type="ECO:0000256" key="4">
    <source>
        <dbReference type="RuleBase" id="RU003718"/>
    </source>
</evidence>
<dbReference type="EMBL" id="RXGB01001977">
    <property type="protein sequence ID" value="TMW96786.1"/>
    <property type="molecule type" value="Genomic_DNA"/>
</dbReference>
<evidence type="ECO:0000256" key="5">
    <source>
        <dbReference type="RuleBase" id="RU362057"/>
    </source>
</evidence>
<proteinExistence type="inferred from homology"/>
<evidence type="ECO:0000256" key="2">
    <source>
        <dbReference type="ARBA" id="ARBA00022676"/>
    </source>
</evidence>
<dbReference type="PANTHER" id="PTHR48044">
    <property type="entry name" value="GLYCOSYLTRANSFERASE"/>
    <property type="match status" value="1"/>
</dbReference>
<dbReference type="AlphaFoldDB" id="A0A6N2BNZ2"/>
<keyword evidence="3 4" id="KW-0808">Transferase</keyword>
<dbReference type="InterPro" id="IPR035595">
    <property type="entry name" value="UDP_glycos_trans_CS"/>
</dbReference>
<evidence type="ECO:0000313" key="6">
    <source>
        <dbReference type="EMBL" id="TMW96786.1"/>
    </source>
</evidence>
<accession>A0A6N2BNZ2</accession>
<protein>
    <recommendedName>
        <fullName evidence="5">Glycosyltransferase</fullName>
        <ecNumber evidence="5">2.4.1.-</ecNumber>
    </recommendedName>
</protein>
<organism evidence="6">
    <name type="scientific">Solanum chilense</name>
    <name type="common">Tomato</name>
    <name type="synonym">Lycopersicon chilense</name>
    <dbReference type="NCBI Taxonomy" id="4083"/>
    <lineage>
        <taxon>Eukaryota</taxon>
        <taxon>Viridiplantae</taxon>
        <taxon>Streptophyta</taxon>
        <taxon>Embryophyta</taxon>
        <taxon>Tracheophyta</taxon>
        <taxon>Spermatophyta</taxon>
        <taxon>Magnoliopsida</taxon>
        <taxon>eudicotyledons</taxon>
        <taxon>Gunneridae</taxon>
        <taxon>Pentapetalae</taxon>
        <taxon>asterids</taxon>
        <taxon>lamiids</taxon>
        <taxon>Solanales</taxon>
        <taxon>Solanaceae</taxon>
        <taxon>Solanoideae</taxon>
        <taxon>Solaneae</taxon>
        <taxon>Solanum</taxon>
        <taxon>Solanum subgen. Lycopersicon</taxon>
    </lineage>
</organism>
<dbReference type="GO" id="GO:0008194">
    <property type="term" value="F:UDP-glycosyltransferase activity"/>
    <property type="evidence" value="ECO:0007669"/>
    <property type="project" value="InterPro"/>
</dbReference>
<dbReference type="Pfam" id="PF00201">
    <property type="entry name" value="UDPGT"/>
    <property type="match status" value="1"/>
</dbReference>
<gene>
    <name evidence="6" type="ORF">EJD97_006790</name>
</gene>
<keyword evidence="2 4" id="KW-0328">Glycosyltransferase</keyword>